<evidence type="ECO:0000256" key="8">
    <source>
        <dbReference type="SAM" id="SignalP"/>
    </source>
</evidence>
<dbReference type="Proteomes" id="UP000008311">
    <property type="component" value="Unassembled WGS sequence"/>
</dbReference>
<evidence type="ECO:0000256" key="3">
    <source>
        <dbReference type="ARBA" id="ARBA00022798"/>
    </source>
</evidence>
<dbReference type="CDD" id="cd08603">
    <property type="entry name" value="GDPD_SHV3_repeat_1"/>
    <property type="match status" value="1"/>
</dbReference>
<gene>
    <name evidence="10" type="ORF">RCOM_0700500</name>
</gene>
<feature type="transmembrane region" description="Helical" evidence="7">
    <location>
        <begin position="732"/>
        <end position="749"/>
    </location>
</feature>
<evidence type="ECO:0000313" key="11">
    <source>
        <dbReference type="Proteomes" id="UP000008311"/>
    </source>
</evidence>
<keyword evidence="7" id="KW-0812">Transmembrane</keyword>
<dbReference type="InterPro" id="IPR017946">
    <property type="entry name" value="PLC-like_Pdiesterase_TIM-brl"/>
</dbReference>
<keyword evidence="4" id="KW-0378">Hydrolase</keyword>
<dbReference type="EMBL" id="EQ973918">
    <property type="protein sequence ID" value="EEF38842.1"/>
    <property type="molecule type" value="Genomic_DNA"/>
</dbReference>
<dbReference type="STRING" id="3988.B9SBY4"/>
<dbReference type="GO" id="GO:0008889">
    <property type="term" value="F:glycerophosphodiester phosphodiesterase activity"/>
    <property type="evidence" value="ECO:0000318"/>
    <property type="project" value="GO_Central"/>
</dbReference>
<feature type="chain" id="PRO_5002891680" description="glycerophosphodiester phosphodiesterase" evidence="8">
    <location>
        <begin position="17"/>
        <end position="753"/>
    </location>
</feature>
<dbReference type="Pfam" id="PF03009">
    <property type="entry name" value="GDPD"/>
    <property type="match status" value="2"/>
</dbReference>
<dbReference type="FunFam" id="3.20.20.190:FF:000011">
    <property type="entry name" value="Glycerophosphodiester phosphodiesterase GDPDL3"/>
    <property type="match status" value="1"/>
</dbReference>
<dbReference type="GO" id="GO:0006071">
    <property type="term" value="P:glycerol metabolic process"/>
    <property type="evidence" value="ECO:0007669"/>
    <property type="project" value="UniProtKB-KW"/>
</dbReference>
<evidence type="ECO:0000256" key="1">
    <source>
        <dbReference type="ARBA" id="ARBA00012247"/>
    </source>
</evidence>
<keyword evidence="11" id="KW-1185">Reference proteome</keyword>
<dbReference type="EC" id="3.1.4.46" evidence="1"/>
<dbReference type="FunCoup" id="B9SBY4">
    <property type="interactions" value="44"/>
</dbReference>
<accession>B9SBY4</accession>
<dbReference type="PANTHER" id="PTHR43620">
    <property type="entry name" value="GLYCEROPHOSPHORYL DIESTER PHOSPHODIESTERASE"/>
    <property type="match status" value="1"/>
</dbReference>
<dbReference type="OrthoDB" id="1058301at2759"/>
<dbReference type="PROSITE" id="PS51704">
    <property type="entry name" value="GP_PDE"/>
    <property type="match status" value="2"/>
</dbReference>
<dbReference type="InParanoid" id="B9SBY4"/>
<dbReference type="PANTHER" id="PTHR43620:SF44">
    <property type="entry name" value="GLYCEROPHOSPHODIESTER PHOSPHODIESTERASE GDPDL6-RELATED"/>
    <property type="match status" value="1"/>
</dbReference>
<protein>
    <recommendedName>
        <fullName evidence="1">glycerophosphodiester phosphodiesterase</fullName>
        <ecNumber evidence="1">3.1.4.46</ecNumber>
    </recommendedName>
</protein>
<evidence type="ECO:0000256" key="4">
    <source>
        <dbReference type="ARBA" id="ARBA00022801"/>
    </source>
</evidence>
<evidence type="ECO:0000256" key="2">
    <source>
        <dbReference type="ARBA" id="ARBA00022729"/>
    </source>
</evidence>
<keyword evidence="7" id="KW-1133">Transmembrane helix</keyword>
<keyword evidence="7" id="KW-0472">Membrane</keyword>
<dbReference type="CDD" id="cd08604">
    <property type="entry name" value="GDPD_SHV3_repeat_2"/>
    <property type="match status" value="1"/>
</dbReference>
<dbReference type="Gene3D" id="3.20.20.190">
    <property type="entry name" value="Phosphatidylinositol (PI) phosphodiesterase"/>
    <property type="match status" value="2"/>
</dbReference>
<dbReference type="InterPro" id="IPR030395">
    <property type="entry name" value="GP_PDE_dom"/>
</dbReference>
<name>B9SBY4_RICCO</name>
<keyword evidence="3" id="KW-0319">Glycerol metabolism</keyword>
<evidence type="ECO:0000313" key="10">
    <source>
        <dbReference type="EMBL" id="EEF38842.1"/>
    </source>
</evidence>
<sequence length="753" mass="81846">MISCLVLISLLIHATAQVPLKPPTSNKKWLTLNGQPPLVVARGGFSGVFPESTDFAIDMTLSSVSNVVMLCNLQLTKDGKGICQPDVRINNTTNIDMVYPNNSKTYNVNGKDVTGWFSVDFTFEELLSNVTVMQSILTRPSDFDNQLPVTPVDDVLHGKFHSYWINVQYDKFYTEHKLNVASYIQTERAFRRVDYISSPEIGFLKSLNGKVSRRTKLIFVFLDKNAIEPTTNQTYGSILQNLATIKSFASGIAVPKDYIWPVTKANYLEKNATSLVLDAHKLGLEVYASGFANDYVTVFDYFYDPAAEYLQFIDNKQFAIDGIITDFPSTASAALACFANFSDVSMPRKDGPLIITYNGASGVYAGCTDLAYQRALDDGADIIDCTVQMSKDGVAFCMDSADLTGDTTAMTTFVSRSSTIPEIQPAAGIFSFDLTWTEIQTLRPQLVSPLGNGNLFPRNPASKNAGKFMTLPEFLDFAKTKAASGILINIENAAFLAAKKGLDIVTAVTTALSNATFDKQATQQVLIQSDDTSVLSKFLNIPAYKRVLYLGEEISAAPKKSVDEIKKFADAVNLPRTSLVPTNNGYAVTTTNVVHEMHAANLTVYVSLLRNEFATLPFDFFSDPTVEIATYIAGLEADGIITEYPATASRYLRNVCSNLNYDLPFTVLPIEPPLLLQFINSEMLPPAAAPSPVLDVADVVDPPLPAVAKTTDTSSSGSPAPTTPPSAATANIANLGATVLATMVLLGLLSKKF</sequence>
<dbReference type="eggNOG" id="KOG2258">
    <property type="taxonomic scope" value="Eukaryota"/>
</dbReference>
<proteinExistence type="predicted"/>
<dbReference type="FunFam" id="3.20.20.190:FF:000013">
    <property type="entry name" value="Glycerophosphodiester phosphodiesterase GDPDL3"/>
    <property type="match status" value="1"/>
</dbReference>
<feature type="domain" description="GP-PDE" evidence="9">
    <location>
        <begin position="37"/>
        <end position="335"/>
    </location>
</feature>
<dbReference type="GO" id="GO:0006629">
    <property type="term" value="P:lipid metabolic process"/>
    <property type="evidence" value="ECO:0007669"/>
    <property type="project" value="InterPro"/>
</dbReference>
<keyword evidence="5" id="KW-0325">Glycoprotein</keyword>
<keyword evidence="2 8" id="KW-0732">Signal</keyword>
<evidence type="ECO:0000256" key="7">
    <source>
        <dbReference type="SAM" id="Phobius"/>
    </source>
</evidence>
<dbReference type="SUPFAM" id="SSF51695">
    <property type="entry name" value="PLC-like phosphodiesterases"/>
    <property type="match status" value="2"/>
</dbReference>
<organism evidence="10 11">
    <name type="scientific">Ricinus communis</name>
    <name type="common">Castor bean</name>
    <dbReference type="NCBI Taxonomy" id="3988"/>
    <lineage>
        <taxon>Eukaryota</taxon>
        <taxon>Viridiplantae</taxon>
        <taxon>Streptophyta</taxon>
        <taxon>Embryophyta</taxon>
        <taxon>Tracheophyta</taxon>
        <taxon>Spermatophyta</taxon>
        <taxon>Magnoliopsida</taxon>
        <taxon>eudicotyledons</taxon>
        <taxon>Gunneridae</taxon>
        <taxon>Pentapetalae</taxon>
        <taxon>rosids</taxon>
        <taxon>fabids</taxon>
        <taxon>Malpighiales</taxon>
        <taxon>Euphorbiaceae</taxon>
        <taxon>Acalyphoideae</taxon>
        <taxon>Acalypheae</taxon>
        <taxon>Ricinus</taxon>
    </lineage>
</organism>
<dbReference type="KEGG" id="rcu:8282511"/>
<reference evidence="11" key="1">
    <citation type="journal article" date="2010" name="Nat. Biotechnol.">
        <title>Draft genome sequence of the oilseed species Ricinus communis.</title>
        <authorList>
            <person name="Chan A.P."/>
            <person name="Crabtree J."/>
            <person name="Zhao Q."/>
            <person name="Lorenzi H."/>
            <person name="Orvis J."/>
            <person name="Puiu D."/>
            <person name="Melake-Berhan A."/>
            <person name="Jones K.M."/>
            <person name="Redman J."/>
            <person name="Chen G."/>
            <person name="Cahoon E.B."/>
            <person name="Gedil M."/>
            <person name="Stanke M."/>
            <person name="Haas B.J."/>
            <person name="Wortman J.R."/>
            <person name="Fraser-Liggett C.M."/>
            <person name="Ravel J."/>
            <person name="Rabinowicz P.D."/>
        </authorList>
    </citation>
    <scope>NUCLEOTIDE SEQUENCE [LARGE SCALE GENOMIC DNA]</scope>
    <source>
        <strain evidence="11">cv. Hale</strain>
    </source>
</reference>
<evidence type="ECO:0000256" key="6">
    <source>
        <dbReference type="ARBA" id="ARBA00047512"/>
    </source>
</evidence>
<feature type="signal peptide" evidence="8">
    <location>
        <begin position="1"/>
        <end position="16"/>
    </location>
</feature>
<comment type="catalytic activity">
    <reaction evidence="6">
        <text>a sn-glycero-3-phosphodiester + H2O = an alcohol + sn-glycerol 3-phosphate + H(+)</text>
        <dbReference type="Rhea" id="RHEA:12969"/>
        <dbReference type="ChEBI" id="CHEBI:15377"/>
        <dbReference type="ChEBI" id="CHEBI:15378"/>
        <dbReference type="ChEBI" id="CHEBI:30879"/>
        <dbReference type="ChEBI" id="CHEBI:57597"/>
        <dbReference type="ChEBI" id="CHEBI:83408"/>
        <dbReference type="EC" id="3.1.4.46"/>
    </reaction>
</comment>
<feature type="domain" description="GP-PDE" evidence="9">
    <location>
        <begin position="352"/>
        <end position="652"/>
    </location>
</feature>
<evidence type="ECO:0000256" key="5">
    <source>
        <dbReference type="ARBA" id="ARBA00023180"/>
    </source>
</evidence>
<dbReference type="AlphaFoldDB" id="B9SBY4"/>
<evidence type="ECO:0000259" key="9">
    <source>
        <dbReference type="PROSITE" id="PS51704"/>
    </source>
</evidence>